<dbReference type="GO" id="GO:0015658">
    <property type="term" value="F:branched-chain amino acid transmembrane transporter activity"/>
    <property type="evidence" value="ECO:0007669"/>
    <property type="project" value="TreeGrafter"/>
</dbReference>
<proteinExistence type="inferred from homology"/>
<comment type="similarity">
    <text evidence="1">Belongs to the ABC transporter superfamily.</text>
</comment>
<dbReference type="Pfam" id="PF00005">
    <property type="entry name" value="ABC_tran"/>
    <property type="match status" value="1"/>
</dbReference>
<accession>A0A0H5B8F3</accession>
<dbReference type="PROSITE" id="PS50893">
    <property type="entry name" value="ABC_TRANSPORTER_2"/>
    <property type="match status" value="1"/>
</dbReference>
<dbReference type="OrthoDB" id="8445866at2"/>
<reference evidence="8" key="2">
    <citation type="submission" date="2015-11" db="EMBL/GenBank/DDBJ databases">
        <authorList>
            <person name="Zhang Y."/>
            <person name="Guo Z."/>
        </authorList>
    </citation>
    <scope>NUCLEOTIDE SEQUENCE</scope>
    <source>
        <strain evidence="8">1</strain>
    </source>
</reference>
<dbReference type="PROSITE" id="PS00211">
    <property type="entry name" value="ABC_TRANSPORTER_1"/>
    <property type="match status" value="1"/>
</dbReference>
<dbReference type="PATRIC" id="fig|1079.6.peg.463"/>
<dbReference type="InterPro" id="IPR052156">
    <property type="entry name" value="BCAA_Transport_ATP-bd_LivF"/>
</dbReference>
<dbReference type="PANTHER" id="PTHR43820">
    <property type="entry name" value="HIGH-AFFINITY BRANCHED-CHAIN AMINO ACID TRANSPORT ATP-BINDING PROTEIN LIVF"/>
    <property type="match status" value="1"/>
</dbReference>
<dbReference type="SMART" id="SM00382">
    <property type="entry name" value="AAA"/>
    <property type="match status" value="1"/>
</dbReference>
<evidence type="ECO:0000256" key="3">
    <source>
        <dbReference type="ARBA" id="ARBA00022741"/>
    </source>
</evidence>
<dbReference type="GO" id="GO:0015807">
    <property type="term" value="P:L-amino acid transport"/>
    <property type="evidence" value="ECO:0007669"/>
    <property type="project" value="TreeGrafter"/>
</dbReference>
<evidence type="ECO:0000256" key="5">
    <source>
        <dbReference type="ARBA" id="ARBA00022970"/>
    </source>
</evidence>
<evidence type="ECO:0000256" key="2">
    <source>
        <dbReference type="ARBA" id="ARBA00022448"/>
    </source>
</evidence>
<dbReference type="STRING" id="1079.BVIR_459"/>
<evidence type="ECO:0000313" key="8">
    <source>
        <dbReference type="EMBL" id="CUU44179.1"/>
    </source>
</evidence>
<evidence type="ECO:0000256" key="1">
    <source>
        <dbReference type="ARBA" id="ARBA00005417"/>
    </source>
</evidence>
<dbReference type="Proteomes" id="UP000065734">
    <property type="component" value="Chromosome I"/>
</dbReference>
<evidence type="ECO:0000313" key="7">
    <source>
        <dbReference type="EMBL" id="BAR98477.1"/>
    </source>
</evidence>
<evidence type="ECO:0000313" key="9">
    <source>
        <dbReference type="Proteomes" id="UP000065734"/>
    </source>
</evidence>
<dbReference type="InterPro" id="IPR027417">
    <property type="entry name" value="P-loop_NTPase"/>
</dbReference>
<dbReference type="GO" id="GO:0016887">
    <property type="term" value="F:ATP hydrolysis activity"/>
    <property type="evidence" value="ECO:0007669"/>
    <property type="project" value="InterPro"/>
</dbReference>
<dbReference type="InterPro" id="IPR003593">
    <property type="entry name" value="AAA+_ATPase"/>
</dbReference>
<dbReference type="Gene3D" id="3.40.50.300">
    <property type="entry name" value="P-loop containing nucleotide triphosphate hydrolases"/>
    <property type="match status" value="1"/>
</dbReference>
<feature type="domain" description="ABC transporter" evidence="6">
    <location>
        <begin position="2"/>
        <end position="233"/>
    </location>
</feature>
<dbReference type="EMBL" id="LN907867">
    <property type="protein sequence ID" value="CUU44179.1"/>
    <property type="molecule type" value="Genomic_DNA"/>
</dbReference>
<keyword evidence="3" id="KW-0547">Nucleotide-binding</keyword>
<keyword evidence="4 7" id="KW-0067">ATP-binding</keyword>
<reference evidence="9" key="3">
    <citation type="journal article" date="2016" name="Genome Announc.">
        <title>Revised genome sequence of the purple photosynthetic bacterium Blastochloris viridis.</title>
        <authorList>
            <person name="Liu L.N."/>
            <person name="Faulkner M."/>
            <person name="Liu X."/>
            <person name="Huang F."/>
            <person name="Darby A.C."/>
            <person name="Hall N."/>
        </authorList>
    </citation>
    <scope>NUCLEOTIDE SEQUENCE [LARGE SCALE GENOMIC DNA]</scope>
    <source>
        <strain evidence="9">ATCC 19567 / DSM 133 / F</strain>
    </source>
</reference>
<organism evidence="8 9">
    <name type="scientific">Blastochloris viridis</name>
    <name type="common">Rhodopseudomonas viridis</name>
    <dbReference type="NCBI Taxonomy" id="1079"/>
    <lineage>
        <taxon>Bacteria</taxon>
        <taxon>Pseudomonadati</taxon>
        <taxon>Pseudomonadota</taxon>
        <taxon>Alphaproteobacteria</taxon>
        <taxon>Hyphomicrobiales</taxon>
        <taxon>Blastochloridaceae</taxon>
        <taxon>Blastochloris</taxon>
    </lineage>
</organism>
<keyword evidence="5" id="KW-0029">Amino-acid transport</keyword>
<keyword evidence="9" id="KW-1185">Reference proteome</keyword>
<dbReference type="KEGG" id="bvr:BVIR_459"/>
<reference evidence="7" key="1">
    <citation type="journal article" date="2015" name="Genome Announc.">
        <title>Complete Genome Sequence of the Bacteriochlorophyll b-Producing Photosynthetic Bacterium Blastochloris viridis.</title>
        <authorList>
            <person name="Tsukatani Y."/>
            <person name="Hirose Y."/>
            <person name="Harada J."/>
            <person name="Misawa N."/>
            <person name="Mori K."/>
            <person name="Inoue K."/>
            <person name="Tamiaki H."/>
        </authorList>
    </citation>
    <scope>NUCLEOTIDE SEQUENCE [LARGE SCALE GENOMIC DNA]</scope>
    <source>
        <strain evidence="7">DSM 133</strain>
    </source>
</reference>
<dbReference type="EMBL" id="AP014854">
    <property type="protein sequence ID" value="BAR98477.1"/>
    <property type="molecule type" value="Genomic_DNA"/>
</dbReference>
<dbReference type="GO" id="GO:0005524">
    <property type="term" value="F:ATP binding"/>
    <property type="evidence" value="ECO:0007669"/>
    <property type="project" value="UniProtKB-KW"/>
</dbReference>
<dbReference type="InterPro" id="IPR003439">
    <property type="entry name" value="ABC_transporter-like_ATP-bd"/>
</dbReference>
<dbReference type="SUPFAM" id="SSF52540">
    <property type="entry name" value="P-loop containing nucleoside triphosphate hydrolases"/>
    <property type="match status" value="1"/>
</dbReference>
<evidence type="ECO:0000256" key="4">
    <source>
        <dbReference type="ARBA" id="ARBA00022840"/>
    </source>
</evidence>
<gene>
    <name evidence="8" type="primary">livF_1</name>
    <name evidence="7" type="ORF">BV133_884</name>
    <name evidence="8" type="ORF">BVIRIDIS_32260</name>
</gene>
<dbReference type="RefSeq" id="WP_055036250.1">
    <property type="nucleotide sequence ID" value="NZ_AP014854.2"/>
</dbReference>
<sequence length="233" mass="24772">MLEVGGLVSAYGRIEALHGVSLHVRTGEVVALVGANGAGKTTLLRAISGVQPIRRGTIRFAGEAIETLPAHRRVARGLAQVPEGRHVFKPLSVLDNLVLGAYRRGKADAAASLEHVFELFPVLKERRHQHAGALSGGQQQMLAMGRALMSRPKLLLLDEPSMGLAPLLVEQVFAVIRRLADEGVTILVVEQNAFAALQAADRGYVLETGCISLAGTGAALIAEPRVREAYLGL</sequence>
<name>A0A0H5B8F3_BLAVI</name>
<dbReference type="AlphaFoldDB" id="A0A0H5B8F3"/>
<keyword evidence="2" id="KW-0813">Transport</keyword>
<dbReference type="CDD" id="cd03224">
    <property type="entry name" value="ABC_TM1139_LivF_branched"/>
    <property type="match status" value="1"/>
</dbReference>
<dbReference type="PANTHER" id="PTHR43820:SF4">
    <property type="entry name" value="HIGH-AFFINITY BRANCHED-CHAIN AMINO ACID TRANSPORT ATP-BINDING PROTEIN LIVF"/>
    <property type="match status" value="1"/>
</dbReference>
<dbReference type="InterPro" id="IPR017871">
    <property type="entry name" value="ABC_transporter-like_CS"/>
</dbReference>
<protein>
    <submittedName>
        <fullName evidence="7">Branched-chain amino acid transport ATP-binding protein LivF</fullName>
    </submittedName>
    <submittedName>
        <fullName evidence="8">LIV-I protein F</fullName>
    </submittedName>
</protein>
<evidence type="ECO:0000259" key="6">
    <source>
        <dbReference type="PROSITE" id="PS50893"/>
    </source>
</evidence>